<feature type="region of interest" description="Disordered" evidence="10">
    <location>
        <begin position="81"/>
        <end position="167"/>
    </location>
</feature>
<feature type="binding site" evidence="9">
    <location>
        <position position="259"/>
    </location>
    <ligand>
        <name>3',5'-cyclic AMP</name>
        <dbReference type="ChEBI" id="CHEBI:58165"/>
        <label>1</label>
    </ligand>
</feature>
<evidence type="ECO:0000256" key="3">
    <source>
        <dbReference type="ARBA" id="ARBA00022553"/>
    </source>
</evidence>
<keyword evidence="7 8" id="KW-0114">cAMP</keyword>
<keyword evidence="3" id="KW-0597">Phosphoprotein</keyword>
<feature type="domain" description="Cyclic nucleotide-binding" evidence="11">
    <location>
        <begin position="188"/>
        <end position="309"/>
    </location>
</feature>
<dbReference type="PANTHER" id="PTHR11635:SF152">
    <property type="entry name" value="CAMP-DEPENDENT PROTEIN KINASE TYPE I REGULATORY SUBUNIT-RELATED"/>
    <property type="match status" value="1"/>
</dbReference>
<dbReference type="Gene3D" id="2.60.120.10">
    <property type="entry name" value="Jelly Rolls"/>
    <property type="match status" value="2"/>
</dbReference>
<dbReference type="SMART" id="SM00100">
    <property type="entry name" value="cNMP"/>
    <property type="match status" value="2"/>
</dbReference>
<dbReference type="Pfam" id="PF02197">
    <property type="entry name" value="RIIa"/>
    <property type="match status" value="1"/>
</dbReference>
<dbReference type="Gene3D" id="1.20.890.10">
    <property type="entry name" value="cAMP-dependent protein kinase regulatory subunit, dimerization-anchoring domain"/>
    <property type="match status" value="1"/>
</dbReference>
<evidence type="ECO:0000256" key="4">
    <source>
        <dbReference type="ARBA" id="ARBA00022566"/>
    </source>
</evidence>
<feature type="region of interest" description="Disordered" evidence="10">
    <location>
        <begin position="437"/>
        <end position="471"/>
    </location>
</feature>
<feature type="domain" description="Cyclic nucleotide-binding" evidence="11">
    <location>
        <begin position="312"/>
        <end position="432"/>
    </location>
</feature>
<dbReference type="InterPro" id="IPR050503">
    <property type="entry name" value="cAMP-dep_PK_reg_su-like"/>
</dbReference>
<evidence type="ECO:0000256" key="10">
    <source>
        <dbReference type="SAM" id="MobiDB-lite"/>
    </source>
</evidence>
<evidence type="ECO:0000256" key="5">
    <source>
        <dbReference type="ARBA" id="ARBA00022737"/>
    </source>
</evidence>
<evidence type="ECO:0000256" key="9">
    <source>
        <dbReference type="PIRSR" id="PIRSR000548-1"/>
    </source>
</evidence>
<evidence type="ECO:0000256" key="8">
    <source>
        <dbReference type="PIRNR" id="PIRNR000548"/>
    </source>
</evidence>
<feature type="compositionally biased region" description="Gly residues" evidence="10">
    <location>
        <begin position="90"/>
        <end position="106"/>
    </location>
</feature>
<keyword evidence="4 8" id="KW-0116">cAMP-binding</keyword>
<dbReference type="GO" id="GO:0005634">
    <property type="term" value="C:nucleus"/>
    <property type="evidence" value="ECO:0007669"/>
    <property type="project" value="TreeGrafter"/>
</dbReference>
<evidence type="ECO:0000256" key="1">
    <source>
        <dbReference type="ARBA" id="ARBA00005753"/>
    </source>
</evidence>
<dbReference type="FunFam" id="2.60.120.10:FF:000039">
    <property type="entry name" value="cAMP-dependent protein kinase regulatory subunit"/>
    <property type="match status" value="1"/>
</dbReference>
<feature type="compositionally biased region" description="Low complexity" evidence="10">
    <location>
        <begin position="441"/>
        <end position="465"/>
    </location>
</feature>
<keyword evidence="6 8" id="KW-0547">Nucleotide-binding</keyword>
<protein>
    <recommendedName>
        <fullName evidence="2 8">cAMP-dependent protein kinase regulatory subunit</fullName>
    </recommendedName>
</protein>
<evidence type="ECO:0000256" key="7">
    <source>
        <dbReference type="ARBA" id="ARBA00023149"/>
    </source>
</evidence>
<dbReference type="InterPro" id="IPR014710">
    <property type="entry name" value="RmlC-like_jellyroll"/>
</dbReference>
<dbReference type="SUPFAM" id="SSF47391">
    <property type="entry name" value="Dimerization-anchoring domain of cAMP-dependent PK regulatory subunit"/>
    <property type="match status" value="1"/>
</dbReference>
<comment type="similarity">
    <text evidence="1 8">Belongs to the cAMP-dependent kinase regulatory chain family.</text>
</comment>
<dbReference type="PROSITE" id="PS50042">
    <property type="entry name" value="CNMP_BINDING_3"/>
    <property type="match status" value="2"/>
</dbReference>
<dbReference type="InterPro" id="IPR000595">
    <property type="entry name" value="cNMP-bd_dom"/>
</dbReference>
<organism evidence="12 13">
    <name type="scientific">Olpidium bornovanus</name>
    <dbReference type="NCBI Taxonomy" id="278681"/>
    <lineage>
        <taxon>Eukaryota</taxon>
        <taxon>Fungi</taxon>
        <taxon>Fungi incertae sedis</taxon>
        <taxon>Olpidiomycota</taxon>
        <taxon>Olpidiomycotina</taxon>
        <taxon>Olpidiomycetes</taxon>
        <taxon>Olpidiales</taxon>
        <taxon>Olpidiaceae</taxon>
        <taxon>Olpidium</taxon>
    </lineage>
</organism>
<dbReference type="Pfam" id="PF00027">
    <property type="entry name" value="cNMP_binding"/>
    <property type="match status" value="2"/>
</dbReference>
<dbReference type="InterPro" id="IPR003117">
    <property type="entry name" value="cAMP_dep_PK_reg_su_I/II_a/b"/>
</dbReference>
<dbReference type="SUPFAM" id="SSF51206">
    <property type="entry name" value="cAMP-binding domain-like"/>
    <property type="match status" value="2"/>
</dbReference>
<dbReference type="GO" id="GO:0034236">
    <property type="term" value="F:protein kinase A catalytic subunit binding"/>
    <property type="evidence" value="ECO:0007669"/>
    <property type="project" value="TreeGrafter"/>
</dbReference>
<dbReference type="GO" id="GO:0004862">
    <property type="term" value="F:cAMP-dependent protein kinase inhibitor activity"/>
    <property type="evidence" value="ECO:0007669"/>
    <property type="project" value="TreeGrafter"/>
</dbReference>
<reference evidence="12 13" key="1">
    <citation type="journal article" name="Sci. Rep.">
        <title>Genome-scale phylogenetic analyses confirm Olpidium as the closest living zoosporic fungus to the non-flagellated, terrestrial fungi.</title>
        <authorList>
            <person name="Chang Y."/>
            <person name="Rochon D."/>
            <person name="Sekimoto S."/>
            <person name="Wang Y."/>
            <person name="Chovatia M."/>
            <person name="Sandor L."/>
            <person name="Salamov A."/>
            <person name="Grigoriev I.V."/>
            <person name="Stajich J.E."/>
            <person name="Spatafora J.W."/>
        </authorList>
    </citation>
    <scope>NUCLEOTIDE SEQUENCE [LARGE SCALE GENOMIC DNA]</scope>
    <source>
        <strain evidence="12">S191</strain>
    </source>
</reference>
<evidence type="ECO:0000256" key="2">
    <source>
        <dbReference type="ARBA" id="ARBA00020355"/>
    </source>
</evidence>
<feature type="binding site" evidence="9">
    <location>
        <position position="391"/>
    </location>
    <ligand>
        <name>3',5'-cyclic AMP</name>
        <dbReference type="ChEBI" id="CHEBI:58165"/>
        <label>2</label>
    </ligand>
</feature>
<gene>
    <name evidence="12" type="ORF">BJ554DRAFT_4039</name>
</gene>
<dbReference type="PROSITE" id="PS00889">
    <property type="entry name" value="CNMP_BINDING_2"/>
    <property type="match status" value="1"/>
</dbReference>
<dbReference type="SMART" id="SM00394">
    <property type="entry name" value="RIIa"/>
    <property type="match status" value="1"/>
</dbReference>
<dbReference type="InterPro" id="IPR018488">
    <property type="entry name" value="cNMP-bd_CS"/>
</dbReference>
<dbReference type="PANTHER" id="PTHR11635">
    <property type="entry name" value="CAMP-DEPENDENT PROTEIN KINASE REGULATORY CHAIN"/>
    <property type="match status" value="1"/>
</dbReference>
<dbReference type="PIRSF" id="PIRSF000548">
    <property type="entry name" value="PK_regulatory"/>
    <property type="match status" value="1"/>
</dbReference>
<dbReference type="GO" id="GO:0005829">
    <property type="term" value="C:cytosol"/>
    <property type="evidence" value="ECO:0007669"/>
    <property type="project" value="TreeGrafter"/>
</dbReference>
<dbReference type="GO" id="GO:0033554">
    <property type="term" value="P:cellular response to stress"/>
    <property type="evidence" value="ECO:0007669"/>
    <property type="project" value="UniProtKB-ARBA"/>
</dbReference>
<feature type="compositionally biased region" description="Acidic residues" evidence="10">
    <location>
        <begin position="108"/>
        <end position="129"/>
    </location>
</feature>
<feature type="binding site" evidence="9">
    <location>
        <position position="382"/>
    </location>
    <ligand>
        <name>3',5'-cyclic AMP</name>
        <dbReference type="ChEBI" id="CHEBI:58165"/>
        <label>2</label>
    </ligand>
</feature>
<keyword evidence="5" id="KW-0677">Repeat</keyword>
<comment type="caution">
    <text evidence="12">The sequence shown here is derived from an EMBL/GenBank/DDBJ whole genome shotgun (WGS) entry which is preliminary data.</text>
</comment>
<dbReference type="GO" id="GO:0005952">
    <property type="term" value="C:cAMP-dependent protein kinase complex"/>
    <property type="evidence" value="ECO:0007669"/>
    <property type="project" value="InterPro"/>
</dbReference>
<dbReference type="PRINTS" id="PR00103">
    <property type="entry name" value="CAMPKINASE"/>
</dbReference>
<dbReference type="FunFam" id="2.60.120.10:FF:000006">
    <property type="entry name" value="cAMP-dependent protein kinase type I-alpha regulatory subunit"/>
    <property type="match status" value="1"/>
</dbReference>
<comment type="subunit">
    <text evidence="8">Tetramer, composed of 2 regulatory (R) and 2 catalytic (C) subunits. In the presence of cAMP it dissociates into 2 active monomeric C subunits and an R dimer.</text>
</comment>
<dbReference type="Proteomes" id="UP000673691">
    <property type="component" value="Unassembled WGS sequence"/>
</dbReference>
<keyword evidence="13" id="KW-1185">Reference proteome</keyword>
<dbReference type="OrthoDB" id="417078at2759"/>
<name>A0A8H7ZMQ3_9FUNG</name>
<evidence type="ECO:0000259" key="11">
    <source>
        <dbReference type="PROSITE" id="PS50042"/>
    </source>
</evidence>
<evidence type="ECO:0000313" key="13">
    <source>
        <dbReference type="Proteomes" id="UP000673691"/>
    </source>
</evidence>
<proteinExistence type="inferred from homology"/>
<evidence type="ECO:0000313" key="12">
    <source>
        <dbReference type="EMBL" id="KAG5456266.1"/>
    </source>
</evidence>
<dbReference type="EMBL" id="JAEFCI010012008">
    <property type="protein sequence ID" value="KAG5456266.1"/>
    <property type="molecule type" value="Genomic_DNA"/>
</dbReference>
<dbReference type="InterPro" id="IPR012198">
    <property type="entry name" value="cAMP_dep_PK_reg_su"/>
</dbReference>
<dbReference type="AlphaFoldDB" id="A0A8H7ZMQ3"/>
<dbReference type="InterPro" id="IPR018490">
    <property type="entry name" value="cNMP-bd_dom_sf"/>
</dbReference>
<feature type="binding site" evidence="9">
    <location>
        <position position="268"/>
    </location>
    <ligand>
        <name>3',5'-cyclic AMP</name>
        <dbReference type="ChEBI" id="CHEBI:58165"/>
        <label>1</label>
    </ligand>
</feature>
<dbReference type="CDD" id="cd00038">
    <property type="entry name" value="CAP_ED"/>
    <property type="match status" value="2"/>
</dbReference>
<evidence type="ECO:0000256" key="6">
    <source>
        <dbReference type="ARBA" id="ARBA00022741"/>
    </source>
</evidence>
<dbReference type="GO" id="GO:0030552">
    <property type="term" value="F:cAMP binding"/>
    <property type="evidence" value="ECO:0007669"/>
    <property type="project" value="UniProtKB-KW"/>
</dbReference>
<accession>A0A8H7ZMQ3</accession>
<sequence length="471" mass="51177">MTGSTAGAAGVLDVRNMPPGLAAVVKELADEAARERPEDLYQFCAAHFAKKLAAQRLELLALAAKAGPENALKVERVLAGKSSSLEGKAEAGGEGGGGGGGGGFLSDGGDDEFEEDEEEDEEEEEEEDSDARAQPPACVVNRGRRTSVSAESMDPTAGAAEAPGEKVVVPKTPEQAARIEAAIRNNFLFRNLDEEQYREVIDAMREKKVAARDTVIKQGAVGDYFYVTESGTLDVYVSRPPKNERVKVHSYGPQSSFGELALMYNAPRAATIITTSDCVLWALDRLTFRRILMDTTFRKRRYYESLLEEVPLLCSLEPYERHKIADALETVTYEDGEIVIRQGDIGENFYFIEQGDARVTVTDETGAVYELKGLSKGGYFGELALLHDKPRVATVTAKGRLKVATLGKKAFVRLLGPVVNIIKRNEANYESIQKRIEEQHQAAAPSQQQQQQTATTAADASAKTTPPVLAA</sequence>
<dbReference type="PROSITE" id="PS00888">
    <property type="entry name" value="CNMP_BINDING_1"/>
    <property type="match status" value="1"/>
</dbReference>